<gene>
    <name evidence="2" type="ORF">RFI_37249</name>
</gene>
<evidence type="ECO:0000256" key="1">
    <source>
        <dbReference type="SAM" id="Coils"/>
    </source>
</evidence>
<accession>X6LDW3</accession>
<organism evidence="2 3">
    <name type="scientific">Reticulomyxa filosa</name>
    <dbReference type="NCBI Taxonomy" id="46433"/>
    <lineage>
        <taxon>Eukaryota</taxon>
        <taxon>Sar</taxon>
        <taxon>Rhizaria</taxon>
        <taxon>Retaria</taxon>
        <taxon>Foraminifera</taxon>
        <taxon>Monothalamids</taxon>
        <taxon>Reticulomyxidae</taxon>
        <taxon>Reticulomyxa</taxon>
    </lineage>
</organism>
<feature type="non-terminal residue" evidence="2">
    <location>
        <position position="1"/>
    </location>
</feature>
<dbReference type="Proteomes" id="UP000023152">
    <property type="component" value="Unassembled WGS sequence"/>
</dbReference>
<evidence type="ECO:0000313" key="3">
    <source>
        <dbReference type="Proteomes" id="UP000023152"/>
    </source>
</evidence>
<proteinExistence type="predicted"/>
<evidence type="ECO:0000313" key="2">
    <source>
        <dbReference type="EMBL" id="ETO00198.1"/>
    </source>
</evidence>
<comment type="caution">
    <text evidence="2">The sequence shown here is derived from an EMBL/GenBank/DDBJ whole genome shotgun (WGS) entry which is preliminary data.</text>
</comment>
<reference evidence="2 3" key="1">
    <citation type="journal article" date="2013" name="Curr. Biol.">
        <title>The Genome of the Foraminiferan Reticulomyxa filosa.</title>
        <authorList>
            <person name="Glockner G."/>
            <person name="Hulsmann N."/>
            <person name="Schleicher M."/>
            <person name="Noegel A.A."/>
            <person name="Eichinger L."/>
            <person name="Gallinger C."/>
            <person name="Pawlowski J."/>
            <person name="Sierra R."/>
            <person name="Euteneuer U."/>
            <person name="Pillet L."/>
            <person name="Moustafa A."/>
            <person name="Platzer M."/>
            <person name="Groth M."/>
            <person name="Szafranski K."/>
            <person name="Schliwa M."/>
        </authorList>
    </citation>
    <scope>NUCLEOTIDE SEQUENCE [LARGE SCALE GENOMIC DNA]</scope>
</reference>
<keyword evidence="1" id="KW-0175">Coiled coil</keyword>
<evidence type="ECO:0008006" key="4">
    <source>
        <dbReference type="Google" id="ProtNLM"/>
    </source>
</evidence>
<sequence length="141" mass="17212">TDIKNTQKTLEEISEKEKSIQQEIHKKSLEEIELKKQMDEAISKYTQCTKEYDNLRSIERNILIEKQQNQQKLITINQMCVLDNKLLKDFNELNCKLQKWFEESQNWIKKEWNELEKRWYTWNEQEISIFIAHTLRCDKAT</sequence>
<feature type="coiled-coil region" evidence="1">
    <location>
        <begin position="3"/>
        <end position="30"/>
    </location>
</feature>
<dbReference type="AlphaFoldDB" id="X6LDW3"/>
<name>X6LDW3_RETFI</name>
<protein>
    <recommendedName>
        <fullName evidence="4">Viral A-type inclusion protein</fullName>
    </recommendedName>
</protein>
<dbReference type="EMBL" id="ASPP01041682">
    <property type="protein sequence ID" value="ETO00198.1"/>
    <property type="molecule type" value="Genomic_DNA"/>
</dbReference>
<keyword evidence="3" id="KW-1185">Reference proteome</keyword>